<keyword evidence="3" id="KW-0813">Transport</keyword>
<feature type="transmembrane region" description="Helical" evidence="8">
    <location>
        <begin position="216"/>
        <end position="239"/>
    </location>
</feature>
<evidence type="ECO:0000256" key="5">
    <source>
        <dbReference type="ARBA" id="ARBA00022692"/>
    </source>
</evidence>
<comment type="similarity">
    <text evidence="2">Belongs to the amino acid-polyamine-organocation (APC) superfamily. Spore germination protein (SGP) (TC 2.A.3.9) family.</text>
</comment>
<dbReference type="InterPro" id="IPR004761">
    <property type="entry name" value="Spore_GerAB"/>
</dbReference>
<feature type="transmembrane region" description="Helical" evidence="8">
    <location>
        <begin position="337"/>
        <end position="357"/>
    </location>
</feature>
<dbReference type="Proteomes" id="UP000184447">
    <property type="component" value="Unassembled WGS sequence"/>
</dbReference>
<feature type="transmembrane region" description="Helical" evidence="8">
    <location>
        <begin position="12"/>
        <end position="28"/>
    </location>
</feature>
<dbReference type="AlphaFoldDB" id="A0A1M5TKP8"/>
<comment type="subcellular location">
    <subcellularLocation>
        <location evidence="1">Membrane</location>
        <topology evidence="1">Multi-pass membrane protein</topology>
    </subcellularLocation>
</comment>
<dbReference type="Gene3D" id="1.20.1740.10">
    <property type="entry name" value="Amino acid/polyamine transporter I"/>
    <property type="match status" value="1"/>
</dbReference>
<evidence type="ECO:0000256" key="8">
    <source>
        <dbReference type="SAM" id="Phobius"/>
    </source>
</evidence>
<dbReference type="OrthoDB" id="2716906at2"/>
<keyword evidence="10" id="KW-1185">Reference proteome</keyword>
<evidence type="ECO:0000313" key="10">
    <source>
        <dbReference type="Proteomes" id="UP000184447"/>
    </source>
</evidence>
<dbReference type="RefSeq" id="WP_073337677.1">
    <property type="nucleotide sequence ID" value="NZ_FQXM01000006.1"/>
</dbReference>
<dbReference type="PANTHER" id="PTHR34975">
    <property type="entry name" value="SPORE GERMINATION PROTEIN A2"/>
    <property type="match status" value="1"/>
</dbReference>
<feature type="transmembrane region" description="Helical" evidence="8">
    <location>
        <begin position="119"/>
        <end position="135"/>
    </location>
</feature>
<feature type="transmembrane region" description="Helical" evidence="8">
    <location>
        <begin position="271"/>
        <end position="290"/>
    </location>
</feature>
<feature type="transmembrane region" description="Helical" evidence="8">
    <location>
        <begin position="40"/>
        <end position="57"/>
    </location>
</feature>
<feature type="transmembrane region" description="Helical" evidence="8">
    <location>
        <begin position="78"/>
        <end position="99"/>
    </location>
</feature>
<proteinExistence type="inferred from homology"/>
<dbReference type="EMBL" id="FQXM01000006">
    <property type="protein sequence ID" value="SHH51347.1"/>
    <property type="molecule type" value="Genomic_DNA"/>
</dbReference>
<dbReference type="NCBIfam" id="TIGR00912">
    <property type="entry name" value="2A0309"/>
    <property type="match status" value="1"/>
</dbReference>
<evidence type="ECO:0000256" key="4">
    <source>
        <dbReference type="ARBA" id="ARBA00022544"/>
    </source>
</evidence>
<dbReference type="GO" id="GO:0009847">
    <property type="term" value="P:spore germination"/>
    <property type="evidence" value="ECO:0007669"/>
    <property type="project" value="InterPro"/>
</dbReference>
<evidence type="ECO:0000256" key="7">
    <source>
        <dbReference type="ARBA" id="ARBA00023136"/>
    </source>
</evidence>
<evidence type="ECO:0000256" key="6">
    <source>
        <dbReference type="ARBA" id="ARBA00022989"/>
    </source>
</evidence>
<sequence>MDHKNNISKFDLFATVVVTVVGTGIFSLPSNLAEILGSEGWIMVWAIGVLVAFFVYIQCKVIKVNNFDRIDIILENNFGKFLGKIICLLIVIAGCFIISLELRTFTEVLRMYLLEKTPTELIMVLMILTGVVLIRGELEGVVMFNEIAFYLMFVPVIIVIPFVLNGADITNIFPVLTHKPMEYIKAINGEFFSFAGFFIIYMIHPFLKEKKQITKVALKSIIFITLFYSIIVMVSLAVFPEEYNKNLLWPTISMVSIVNIPGAFIEGWEGVAMIFWIFFYFTTFINVFYFNSEIIKNTFNLGTVKISSLIIMPIIYILAMYPDNITELFYIERSIMAYIYILVIGMMPLSLLFINFIKKGRKRDETN</sequence>
<dbReference type="STRING" id="1121316.SAMN02745207_01359"/>
<reference evidence="9 10" key="1">
    <citation type="submission" date="2016-11" db="EMBL/GenBank/DDBJ databases">
        <authorList>
            <person name="Jaros S."/>
            <person name="Januszkiewicz K."/>
            <person name="Wedrychowicz H."/>
        </authorList>
    </citation>
    <scope>NUCLEOTIDE SEQUENCE [LARGE SCALE GENOMIC DNA]</scope>
    <source>
        <strain evidence="9 10">DSM 8605</strain>
    </source>
</reference>
<evidence type="ECO:0000256" key="1">
    <source>
        <dbReference type="ARBA" id="ARBA00004141"/>
    </source>
</evidence>
<feature type="transmembrane region" description="Helical" evidence="8">
    <location>
        <begin position="147"/>
        <end position="164"/>
    </location>
</feature>
<evidence type="ECO:0000256" key="2">
    <source>
        <dbReference type="ARBA" id="ARBA00007998"/>
    </source>
</evidence>
<gene>
    <name evidence="9" type="ORF">SAMN02745207_01359</name>
</gene>
<accession>A0A1M5TKP8</accession>
<dbReference type="PANTHER" id="PTHR34975:SF2">
    <property type="entry name" value="SPORE GERMINATION PROTEIN A2"/>
    <property type="match status" value="1"/>
</dbReference>
<dbReference type="GO" id="GO:0016020">
    <property type="term" value="C:membrane"/>
    <property type="evidence" value="ECO:0007669"/>
    <property type="project" value="UniProtKB-SubCell"/>
</dbReference>
<evidence type="ECO:0000313" key="9">
    <source>
        <dbReference type="EMBL" id="SHH51347.1"/>
    </source>
</evidence>
<keyword evidence="5 8" id="KW-0812">Transmembrane</keyword>
<feature type="transmembrane region" description="Helical" evidence="8">
    <location>
        <begin position="184"/>
        <end position="204"/>
    </location>
</feature>
<dbReference type="Pfam" id="PF03845">
    <property type="entry name" value="Spore_permease"/>
    <property type="match status" value="1"/>
</dbReference>
<keyword evidence="7 8" id="KW-0472">Membrane</keyword>
<name>A0A1M5TKP8_9CLOT</name>
<evidence type="ECO:0000256" key="3">
    <source>
        <dbReference type="ARBA" id="ARBA00022448"/>
    </source>
</evidence>
<keyword evidence="4" id="KW-0309">Germination</keyword>
<protein>
    <submittedName>
        <fullName evidence="9">Spore germination protein (Amino acid permease)</fullName>
    </submittedName>
</protein>
<feature type="transmembrane region" description="Helical" evidence="8">
    <location>
        <begin position="302"/>
        <end position="321"/>
    </location>
</feature>
<organism evidence="9 10">
    <name type="scientific">Clostridium grantii DSM 8605</name>
    <dbReference type="NCBI Taxonomy" id="1121316"/>
    <lineage>
        <taxon>Bacteria</taxon>
        <taxon>Bacillati</taxon>
        <taxon>Bacillota</taxon>
        <taxon>Clostridia</taxon>
        <taxon>Eubacteriales</taxon>
        <taxon>Clostridiaceae</taxon>
        <taxon>Clostridium</taxon>
    </lineage>
</organism>
<keyword evidence="6 8" id="KW-1133">Transmembrane helix</keyword>